<keyword evidence="1" id="KW-1133">Transmembrane helix</keyword>
<dbReference type="Gene3D" id="1.10.260.40">
    <property type="entry name" value="lambda repressor-like DNA-binding domains"/>
    <property type="match status" value="1"/>
</dbReference>
<dbReference type="AlphaFoldDB" id="A0A2H0V6M6"/>
<comment type="caution">
    <text evidence="2">The sequence shown here is derived from an EMBL/GenBank/DDBJ whole genome shotgun (WGS) entry which is preliminary data.</text>
</comment>
<evidence type="ECO:0000313" key="3">
    <source>
        <dbReference type="Proteomes" id="UP000228614"/>
    </source>
</evidence>
<dbReference type="InterPro" id="IPR050400">
    <property type="entry name" value="Bact_Cytoskel_RodZ"/>
</dbReference>
<sequence length="209" mass="24418">MGEMLQLRRREKDITLERSAKATKIKLDYLRALENGEYDKLPNGIYGKSFLKEYCLFLGLKYKHLLPLYEREQSIIIDGADPKKIFSRRRAQRRYFFLLPKLWRSIILVLVVFAGLFYLGYRIKAIVAPPEMEIFFPPQNYSTNENLIQVSGNIEKDALLFINDSVIITQENGDFLENINLKKGINIIIIKAQKKYGKDLVVIRQILVE</sequence>
<dbReference type="Gene3D" id="2.60.40.10">
    <property type="entry name" value="Immunoglobulins"/>
    <property type="match status" value="1"/>
</dbReference>
<dbReference type="InterPro" id="IPR013783">
    <property type="entry name" value="Ig-like_fold"/>
</dbReference>
<dbReference type="Proteomes" id="UP000228614">
    <property type="component" value="Unassembled WGS sequence"/>
</dbReference>
<dbReference type="PANTHER" id="PTHR34475:SF1">
    <property type="entry name" value="CYTOSKELETON PROTEIN RODZ"/>
    <property type="match status" value="1"/>
</dbReference>
<dbReference type="GO" id="GO:0003677">
    <property type="term" value="F:DNA binding"/>
    <property type="evidence" value="ECO:0007669"/>
    <property type="project" value="InterPro"/>
</dbReference>
<proteinExistence type="predicted"/>
<reference evidence="3" key="1">
    <citation type="submission" date="2017-09" db="EMBL/GenBank/DDBJ databases">
        <title>Depth-based differentiation of microbial function through sediment-hosted aquifers and enrichment of novel symbionts in the deep terrestrial subsurface.</title>
        <authorList>
            <person name="Probst A.J."/>
            <person name="Ladd B."/>
            <person name="Jarett J.K."/>
            <person name="Geller-Mcgrath D.E."/>
            <person name="Sieber C.M.K."/>
            <person name="Emerson J.B."/>
            <person name="Anantharaman K."/>
            <person name="Thomas B.C."/>
            <person name="Malmstrom R."/>
            <person name="Stieglmeier M."/>
            <person name="Klingl A."/>
            <person name="Woyke T."/>
            <person name="Ryan C.M."/>
            <person name="Banfield J.F."/>
        </authorList>
    </citation>
    <scope>NUCLEOTIDE SEQUENCE [LARGE SCALE GENOMIC DNA]</scope>
</reference>
<feature type="transmembrane region" description="Helical" evidence="1">
    <location>
        <begin position="102"/>
        <end position="121"/>
    </location>
</feature>
<dbReference type="PANTHER" id="PTHR34475">
    <property type="match status" value="1"/>
</dbReference>
<evidence type="ECO:0008006" key="4">
    <source>
        <dbReference type="Google" id="ProtNLM"/>
    </source>
</evidence>
<protein>
    <recommendedName>
        <fullName evidence="4">HTH cro/C1-type domain-containing protein</fullName>
    </recommendedName>
</protein>
<name>A0A2H0V6M6_9BACT</name>
<keyword evidence="1" id="KW-0472">Membrane</keyword>
<keyword evidence="1" id="KW-0812">Transmembrane</keyword>
<evidence type="ECO:0000256" key="1">
    <source>
        <dbReference type="SAM" id="Phobius"/>
    </source>
</evidence>
<dbReference type="InterPro" id="IPR010982">
    <property type="entry name" value="Lambda_DNA-bd_dom_sf"/>
</dbReference>
<dbReference type="EMBL" id="PFAN01000134">
    <property type="protein sequence ID" value="PIR94712.1"/>
    <property type="molecule type" value="Genomic_DNA"/>
</dbReference>
<dbReference type="Pfam" id="PF13413">
    <property type="entry name" value="HTH_25"/>
    <property type="match status" value="1"/>
</dbReference>
<evidence type="ECO:0000313" key="2">
    <source>
        <dbReference type="EMBL" id="PIR94712.1"/>
    </source>
</evidence>
<organism evidence="2 3">
    <name type="scientific">Candidatus Falkowbacteria bacterium CG10_big_fil_rev_8_21_14_0_10_37_6</name>
    <dbReference type="NCBI Taxonomy" id="1974563"/>
    <lineage>
        <taxon>Bacteria</taxon>
        <taxon>Candidatus Falkowiibacteriota</taxon>
    </lineage>
</organism>
<accession>A0A2H0V6M6</accession>
<gene>
    <name evidence="2" type="ORF">COT95_02735</name>
</gene>